<gene>
    <name evidence="3" type="ORF">OI18_03335</name>
</gene>
<name>A0A0C1IZI6_9BACT</name>
<feature type="domain" description="DUF4349" evidence="2">
    <location>
        <begin position="59"/>
        <end position="158"/>
    </location>
</feature>
<dbReference type="InterPro" id="IPR025645">
    <property type="entry name" value="DUF4349"/>
</dbReference>
<organism evidence="3 4">
    <name type="scientific">Flavihumibacter solisilvae</name>
    <dbReference type="NCBI Taxonomy" id="1349421"/>
    <lineage>
        <taxon>Bacteria</taxon>
        <taxon>Pseudomonadati</taxon>
        <taxon>Bacteroidota</taxon>
        <taxon>Chitinophagia</taxon>
        <taxon>Chitinophagales</taxon>
        <taxon>Chitinophagaceae</taxon>
        <taxon>Flavihumibacter</taxon>
    </lineage>
</organism>
<evidence type="ECO:0000313" key="4">
    <source>
        <dbReference type="Proteomes" id="UP000031408"/>
    </source>
</evidence>
<feature type="transmembrane region" description="Helical" evidence="1">
    <location>
        <begin position="257"/>
        <end position="284"/>
    </location>
</feature>
<evidence type="ECO:0000256" key="1">
    <source>
        <dbReference type="SAM" id="Phobius"/>
    </source>
</evidence>
<dbReference type="STRING" id="1349421.OI18_03335"/>
<evidence type="ECO:0000259" key="2">
    <source>
        <dbReference type="Pfam" id="PF14257"/>
    </source>
</evidence>
<keyword evidence="1" id="KW-0812">Transmembrane</keyword>
<proteinExistence type="predicted"/>
<dbReference type="Proteomes" id="UP000031408">
    <property type="component" value="Unassembled WGS sequence"/>
</dbReference>
<comment type="caution">
    <text evidence="3">The sequence shown here is derived from an EMBL/GenBank/DDBJ whole genome shotgun (WGS) entry which is preliminary data.</text>
</comment>
<dbReference type="EMBL" id="JSVC01000003">
    <property type="protein sequence ID" value="KIC95929.1"/>
    <property type="molecule type" value="Genomic_DNA"/>
</dbReference>
<accession>A0A0C1IZI6</accession>
<keyword evidence="4" id="KW-1185">Reference proteome</keyword>
<sequence>MDGRINGKPTVMKYIACLLCFVTVLFIQGCYNNSGEYKGELAAISDSVSVTGLSGDSVKLVRKASIQFKVRDVEKSARSVSEIARNMGGMIFDQQLEAVETGRKELRLGNDSLLVFTTLRPGVNITARIPSEHLETFLNNIADLGYFTSNSSLHIDDRSLAYLQNNLKEKARKEVLSRASKQVKKYEQNYYSVLLNDEAIDQQIGNRYIDADVRYSTVDMFVFQNDVVRQEVVANYNIDRYNLPVGTRLLNAFNNGWHYFIEFVIALAHLWMFIVFLTGTIIAYRYRNRLKCAIFARKL</sequence>
<dbReference type="Pfam" id="PF14257">
    <property type="entry name" value="DUF4349"/>
    <property type="match status" value="1"/>
</dbReference>
<dbReference type="PROSITE" id="PS51257">
    <property type="entry name" value="PROKAR_LIPOPROTEIN"/>
    <property type="match status" value="1"/>
</dbReference>
<evidence type="ECO:0000313" key="3">
    <source>
        <dbReference type="EMBL" id="KIC95929.1"/>
    </source>
</evidence>
<keyword evidence="1" id="KW-0472">Membrane</keyword>
<keyword evidence="1" id="KW-1133">Transmembrane helix</keyword>
<protein>
    <recommendedName>
        <fullName evidence="2">DUF4349 domain-containing protein</fullName>
    </recommendedName>
</protein>
<dbReference type="AlphaFoldDB" id="A0A0C1IZI6"/>
<reference evidence="3 4" key="1">
    <citation type="submission" date="2014-11" db="EMBL/GenBank/DDBJ databases">
        <title>Genome sequence of Flavihumibacter solisilvae 3-3.</title>
        <authorList>
            <person name="Zhou G."/>
            <person name="Li M."/>
            <person name="Wang G."/>
        </authorList>
    </citation>
    <scope>NUCLEOTIDE SEQUENCE [LARGE SCALE GENOMIC DNA]</scope>
    <source>
        <strain evidence="3 4">3-3</strain>
    </source>
</reference>